<evidence type="ECO:0000313" key="4">
    <source>
        <dbReference type="Proteomes" id="UP000799539"/>
    </source>
</evidence>
<dbReference type="AlphaFoldDB" id="A0A6A6FAX0"/>
<dbReference type="EMBL" id="ML992680">
    <property type="protein sequence ID" value="KAF2210581.1"/>
    <property type="molecule type" value="Genomic_DNA"/>
</dbReference>
<feature type="compositionally biased region" description="Pro residues" evidence="1">
    <location>
        <begin position="255"/>
        <end position="265"/>
    </location>
</feature>
<keyword evidence="2" id="KW-1133">Transmembrane helix</keyword>
<evidence type="ECO:0000256" key="1">
    <source>
        <dbReference type="SAM" id="MobiDB-lite"/>
    </source>
</evidence>
<feature type="compositionally biased region" description="Basic and acidic residues" evidence="1">
    <location>
        <begin position="14"/>
        <end position="34"/>
    </location>
</feature>
<evidence type="ECO:0000313" key="3">
    <source>
        <dbReference type="EMBL" id="KAF2210581.1"/>
    </source>
</evidence>
<keyword evidence="2" id="KW-0472">Membrane</keyword>
<proteinExistence type="predicted"/>
<keyword evidence="4" id="KW-1185">Reference proteome</keyword>
<feature type="compositionally biased region" description="Low complexity" evidence="1">
    <location>
        <begin position="312"/>
        <end position="344"/>
    </location>
</feature>
<gene>
    <name evidence="3" type="ORF">CERZMDRAFT_99197</name>
</gene>
<protein>
    <recommendedName>
        <fullName evidence="5">Mid2 domain-containing protein</fullName>
    </recommendedName>
</protein>
<feature type="compositionally biased region" description="Low complexity" evidence="1">
    <location>
        <begin position="134"/>
        <end position="144"/>
    </location>
</feature>
<dbReference type="OrthoDB" id="3650079at2759"/>
<evidence type="ECO:0000256" key="2">
    <source>
        <dbReference type="SAM" id="Phobius"/>
    </source>
</evidence>
<organism evidence="3 4">
    <name type="scientific">Cercospora zeae-maydis SCOH1-5</name>
    <dbReference type="NCBI Taxonomy" id="717836"/>
    <lineage>
        <taxon>Eukaryota</taxon>
        <taxon>Fungi</taxon>
        <taxon>Dikarya</taxon>
        <taxon>Ascomycota</taxon>
        <taxon>Pezizomycotina</taxon>
        <taxon>Dothideomycetes</taxon>
        <taxon>Dothideomycetidae</taxon>
        <taxon>Mycosphaerellales</taxon>
        <taxon>Mycosphaerellaceae</taxon>
        <taxon>Cercospora</taxon>
    </lineage>
</organism>
<accession>A0A6A6FAX0</accession>
<feature type="region of interest" description="Disordered" evidence="1">
    <location>
        <begin position="252"/>
        <end position="344"/>
    </location>
</feature>
<reference evidence="3" key="1">
    <citation type="journal article" date="2020" name="Stud. Mycol.">
        <title>101 Dothideomycetes genomes: a test case for predicting lifestyles and emergence of pathogens.</title>
        <authorList>
            <person name="Haridas S."/>
            <person name="Albert R."/>
            <person name="Binder M."/>
            <person name="Bloem J."/>
            <person name="Labutti K."/>
            <person name="Salamov A."/>
            <person name="Andreopoulos B."/>
            <person name="Baker S."/>
            <person name="Barry K."/>
            <person name="Bills G."/>
            <person name="Bluhm B."/>
            <person name="Cannon C."/>
            <person name="Castanera R."/>
            <person name="Culley D."/>
            <person name="Daum C."/>
            <person name="Ezra D."/>
            <person name="Gonzalez J."/>
            <person name="Henrissat B."/>
            <person name="Kuo A."/>
            <person name="Liang C."/>
            <person name="Lipzen A."/>
            <person name="Lutzoni F."/>
            <person name="Magnuson J."/>
            <person name="Mondo S."/>
            <person name="Nolan M."/>
            <person name="Ohm R."/>
            <person name="Pangilinan J."/>
            <person name="Park H.-J."/>
            <person name="Ramirez L."/>
            <person name="Alfaro M."/>
            <person name="Sun H."/>
            <person name="Tritt A."/>
            <person name="Yoshinaga Y."/>
            <person name="Zwiers L.-H."/>
            <person name="Turgeon B."/>
            <person name="Goodwin S."/>
            <person name="Spatafora J."/>
            <person name="Crous P."/>
            <person name="Grigoriev I."/>
        </authorList>
    </citation>
    <scope>NUCLEOTIDE SEQUENCE</scope>
    <source>
        <strain evidence="3">SCOH1-5</strain>
    </source>
</reference>
<sequence>MAFWSRLCEIASRSHDDGHGVESRQESSDSHDATDVPAMTGPISGWIQRGPADEEGLKRDVGDAVLPRRQDSFQEFVASKHSEAVSLAQAAAASEANAASGSVADVSVTSTTTSTATDAATTEVVPSPLETGVTTASAALSSQTARDEELSASSVHSGGLSQGSKIGLGVGLGLGIPLLLAAIVFLCLMRRRRRKTKQMGAKYTRQAQSDLSMVEQSQSVHPKTNRAFDAPGMALPEDYPEQEDAYRSETYYRTAPPPAPAPAPTPSHVLDTPSGHSVITAIEPTAQGRDQSGAPLTIAIPGKERKSDVSRDVSPPRSHSPVSPVSSISAVSPVSSRPSSPKAP</sequence>
<feature type="compositionally biased region" description="Low complexity" evidence="1">
    <location>
        <begin position="112"/>
        <end position="125"/>
    </location>
</feature>
<evidence type="ECO:0008006" key="5">
    <source>
        <dbReference type="Google" id="ProtNLM"/>
    </source>
</evidence>
<feature type="transmembrane region" description="Helical" evidence="2">
    <location>
        <begin position="166"/>
        <end position="189"/>
    </location>
</feature>
<dbReference type="Proteomes" id="UP000799539">
    <property type="component" value="Unassembled WGS sequence"/>
</dbReference>
<name>A0A6A6FAX0_9PEZI</name>
<keyword evidence="2" id="KW-0812">Transmembrane</keyword>
<feature type="region of interest" description="Disordered" evidence="1">
    <location>
        <begin position="112"/>
        <end position="161"/>
    </location>
</feature>
<feature type="compositionally biased region" description="Basic and acidic residues" evidence="1">
    <location>
        <begin position="302"/>
        <end position="311"/>
    </location>
</feature>
<feature type="region of interest" description="Disordered" evidence="1">
    <location>
        <begin position="14"/>
        <end position="56"/>
    </location>
</feature>